<dbReference type="EMBL" id="BPPX01000034">
    <property type="protein sequence ID" value="GJC88655.1"/>
    <property type="molecule type" value="Genomic_DNA"/>
</dbReference>
<dbReference type="GO" id="GO:0005737">
    <property type="term" value="C:cytoplasm"/>
    <property type="evidence" value="ECO:0007669"/>
    <property type="project" value="TreeGrafter"/>
</dbReference>
<dbReference type="Pfam" id="PF03959">
    <property type="entry name" value="FSH1"/>
    <property type="match status" value="1"/>
</dbReference>
<keyword evidence="1" id="KW-0378">Hydrolase</keyword>
<name>A0AA37GWL0_9PEZI</name>
<comment type="caution">
    <text evidence="3">The sequence shown here is derived from an EMBL/GenBank/DDBJ whole genome shotgun (WGS) entry which is preliminary data.</text>
</comment>
<dbReference type="GO" id="GO:0005634">
    <property type="term" value="C:nucleus"/>
    <property type="evidence" value="ECO:0007669"/>
    <property type="project" value="TreeGrafter"/>
</dbReference>
<dbReference type="PANTHER" id="PTHR48070">
    <property type="entry name" value="ESTERASE OVCA2"/>
    <property type="match status" value="1"/>
</dbReference>
<proteinExistence type="predicted"/>
<dbReference type="PANTHER" id="PTHR48070:SF6">
    <property type="entry name" value="ESTERASE OVCA2"/>
    <property type="match status" value="1"/>
</dbReference>
<dbReference type="Gene3D" id="3.40.50.1820">
    <property type="entry name" value="alpha/beta hydrolase"/>
    <property type="match status" value="1"/>
</dbReference>
<sequence>MCVASRPLCAVTANYAFSHGNKECLSCGSGQLLSYTQVATSSHTAPTNTTKASIRDYLMAPPSPLHQRPRRILMLHGFTQSGELFHAKTRPLEKALAKAFPGIELIYPTAPIALSANDLPSREEAPPPPSAPAPVDCWAWWRAREPRGEYVGLEQSLECISDLLHREGPFDGIVGFSQGAAAAAMMAALLETGRREVFADAHTANRDCLSLPASVAQLDHPPLRFAVFYSGFSSEHQLYTAFYTPPIATPSLHFIGSLDTIVDESWTQELVAHCESGTASVALHPGGHFVPTGKRETAVVIDFIRKVYLNEKNQTADSATGVEDDDVLDMDFPF</sequence>
<dbReference type="Proteomes" id="UP001055172">
    <property type="component" value="Unassembled WGS sequence"/>
</dbReference>
<evidence type="ECO:0000256" key="1">
    <source>
        <dbReference type="ARBA" id="ARBA00022801"/>
    </source>
</evidence>
<dbReference type="GO" id="GO:0019748">
    <property type="term" value="P:secondary metabolic process"/>
    <property type="evidence" value="ECO:0007669"/>
    <property type="project" value="TreeGrafter"/>
</dbReference>
<keyword evidence="4" id="KW-1185">Reference proteome</keyword>
<dbReference type="InterPro" id="IPR005645">
    <property type="entry name" value="FSH-like_dom"/>
</dbReference>
<dbReference type="GO" id="GO:0016787">
    <property type="term" value="F:hydrolase activity"/>
    <property type="evidence" value="ECO:0007669"/>
    <property type="project" value="UniProtKB-KW"/>
</dbReference>
<accession>A0AA37GWL0</accession>
<gene>
    <name evidence="3" type="ORF">ColLi_11493</name>
</gene>
<dbReference type="AlphaFoldDB" id="A0AA37GWL0"/>
<evidence type="ECO:0000313" key="3">
    <source>
        <dbReference type="EMBL" id="GJC88655.1"/>
    </source>
</evidence>
<evidence type="ECO:0000259" key="2">
    <source>
        <dbReference type="Pfam" id="PF03959"/>
    </source>
</evidence>
<reference evidence="3 4" key="1">
    <citation type="submission" date="2021-07" db="EMBL/GenBank/DDBJ databases">
        <title>Genome data of Colletotrichum spaethianum.</title>
        <authorList>
            <person name="Utami Y.D."/>
            <person name="Hiruma K."/>
        </authorList>
    </citation>
    <scope>NUCLEOTIDE SEQUENCE [LARGE SCALE GENOMIC DNA]</scope>
    <source>
        <strain evidence="3 4">MAFF 242679</strain>
    </source>
</reference>
<dbReference type="SUPFAM" id="SSF53474">
    <property type="entry name" value="alpha/beta-Hydrolases"/>
    <property type="match status" value="1"/>
</dbReference>
<organism evidence="3 4">
    <name type="scientific">Colletotrichum liriopes</name>
    <dbReference type="NCBI Taxonomy" id="708192"/>
    <lineage>
        <taxon>Eukaryota</taxon>
        <taxon>Fungi</taxon>
        <taxon>Dikarya</taxon>
        <taxon>Ascomycota</taxon>
        <taxon>Pezizomycotina</taxon>
        <taxon>Sordariomycetes</taxon>
        <taxon>Hypocreomycetidae</taxon>
        <taxon>Glomerellales</taxon>
        <taxon>Glomerellaceae</taxon>
        <taxon>Colletotrichum</taxon>
        <taxon>Colletotrichum spaethianum species complex</taxon>
    </lineage>
</organism>
<evidence type="ECO:0000313" key="4">
    <source>
        <dbReference type="Proteomes" id="UP001055172"/>
    </source>
</evidence>
<dbReference type="InterPro" id="IPR029058">
    <property type="entry name" value="AB_hydrolase_fold"/>
</dbReference>
<feature type="domain" description="Serine hydrolase" evidence="2">
    <location>
        <begin position="69"/>
        <end position="297"/>
    </location>
</feature>
<dbReference type="InterPro" id="IPR050593">
    <property type="entry name" value="LovG"/>
</dbReference>
<protein>
    <submittedName>
        <fullName evidence="3">Esterase inpF</fullName>
    </submittedName>
</protein>